<comment type="subcellular location">
    <subcellularLocation>
        <location evidence="1">Membrane</location>
        <topology evidence="1">Multi-pass membrane protein</topology>
    </subcellularLocation>
</comment>
<accession>A0A6A1WIG0</accession>
<dbReference type="EMBL" id="RXIC02000020">
    <property type="protein sequence ID" value="KAB1222660.1"/>
    <property type="molecule type" value="Genomic_DNA"/>
</dbReference>
<organism evidence="3 4">
    <name type="scientific">Morella rubra</name>
    <name type="common">Chinese bayberry</name>
    <dbReference type="NCBI Taxonomy" id="262757"/>
    <lineage>
        <taxon>Eukaryota</taxon>
        <taxon>Viridiplantae</taxon>
        <taxon>Streptophyta</taxon>
        <taxon>Embryophyta</taxon>
        <taxon>Tracheophyta</taxon>
        <taxon>Spermatophyta</taxon>
        <taxon>Magnoliopsida</taxon>
        <taxon>eudicotyledons</taxon>
        <taxon>Gunneridae</taxon>
        <taxon>Pentapetalae</taxon>
        <taxon>rosids</taxon>
        <taxon>fabids</taxon>
        <taxon>Fagales</taxon>
        <taxon>Myricaceae</taxon>
        <taxon>Morella</taxon>
    </lineage>
</organism>
<evidence type="ECO:0000313" key="4">
    <source>
        <dbReference type="Proteomes" id="UP000516437"/>
    </source>
</evidence>
<proteinExistence type="predicted"/>
<evidence type="ECO:0000259" key="2">
    <source>
        <dbReference type="Pfam" id="PF12076"/>
    </source>
</evidence>
<dbReference type="OrthoDB" id="408954at2759"/>
<comment type="caution">
    <text evidence="3">The sequence shown here is derived from an EMBL/GenBank/DDBJ whole genome shotgun (WGS) entry which is preliminary data.</text>
</comment>
<dbReference type="Proteomes" id="UP000516437">
    <property type="component" value="Chromosome 2"/>
</dbReference>
<dbReference type="InterPro" id="IPR021940">
    <property type="entry name" value="CER1-like_C"/>
</dbReference>
<gene>
    <name evidence="3" type="ORF">CJ030_MR2G010257</name>
</gene>
<evidence type="ECO:0000313" key="3">
    <source>
        <dbReference type="EMBL" id="KAB1222660.1"/>
    </source>
</evidence>
<name>A0A6A1WIG0_9ROSI</name>
<feature type="domain" description="Very-long-chain aldehyde decarbonylase CER1-like C-terminal" evidence="2">
    <location>
        <begin position="69"/>
        <end position="118"/>
    </location>
</feature>
<protein>
    <submittedName>
        <fullName evidence="3">Protein CER1-like 2</fullName>
    </submittedName>
</protein>
<dbReference type="GO" id="GO:0016020">
    <property type="term" value="C:membrane"/>
    <property type="evidence" value="ECO:0007669"/>
    <property type="project" value="UniProtKB-SubCell"/>
</dbReference>
<reference evidence="3 4" key="1">
    <citation type="journal article" date="2019" name="Plant Biotechnol. J.">
        <title>The red bayberry genome and genetic basis of sex determination.</title>
        <authorList>
            <person name="Jia H.M."/>
            <person name="Jia H.J."/>
            <person name="Cai Q.L."/>
            <person name="Wang Y."/>
            <person name="Zhao H.B."/>
            <person name="Yang W.F."/>
            <person name="Wang G.Y."/>
            <person name="Li Y.H."/>
            <person name="Zhan D.L."/>
            <person name="Shen Y.T."/>
            <person name="Niu Q.F."/>
            <person name="Chang L."/>
            <person name="Qiu J."/>
            <person name="Zhao L."/>
            <person name="Xie H.B."/>
            <person name="Fu W.Y."/>
            <person name="Jin J."/>
            <person name="Li X.W."/>
            <person name="Jiao Y."/>
            <person name="Zhou C.C."/>
            <person name="Tu T."/>
            <person name="Chai C.Y."/>
            <person name="Gao J.L."/>
            <person name="Fan L.J."/>
            <person name="van de Weg E."/>
            <person name="Wang J.Y."/>
            <person name="Gao Z.S."/>
        </authorList>
    </citation>
    <scope>NUCLEOTIDE SEQUENCE [LARGE SCALE GENOMIC DNA]</scope>
    <source>
        <tissue evidence="3">Leaves</tissue>
    </source>
</reference>
<sequence length="128" mass="15007">MDLSTDELYETSLKSEAESSLDVVHLTHLTTPESIYHHWLGFASLPPRPLTSKWYLWLIWPVTQWSMMNWLPRRVMSAWRIAAIVHAFEGWNEHECGLYSMSDVEKVWQASPGHGFQPLVFPTQFKYN</sequence>
<dbReference type="AlphaFoldDB" id="A0A6A1WIG0"/>
<keyword evidence="4" id="KW-1185">Reference proteome</keyword>
<dbReference type="Pfam" id="PF12076">
    <property type="entry name" value="CER1-like_C"/>
    <property type="match status" value="1"/>
</dbReference>
<evidence type="ECO:0000256" key="1">
    <source>
        <dbReference type="ARBA" id="ARBA00004141"/>
    </source>
</evidence>